<dbReference type="GeneID" id="85403473"/>
<evidence type="ECO:0000313" key="2">
    <source>
        <dbReference type="EMBL" id="KAK1506866.1"/>
    </source>
</evidence>
<reference evidence="2 3" key="1">
    <citation type="submission" date="2016-10" db="EMBL/GenBank/DDBJ databases">
        <title>The genome sequence of Colletotrichum fioriniae PJ7.</title>
        <authorList>
            <person name="Baroncelli R."/>
        </authorList>
    </citation>
    <scope>NUCLEOTIDE SEQUENCE [LARGE SCALE GENOMIC DNA]</scope>
    <source>
        <strain evidence="2 3">Tom-12</strain>
    </source>
</reference>
<evidence type="ECO:0000256" key="1">
    <source>
        <dbReference type="SAM" id="MobiDB-lite"/>
    </source>
</evidence>
<feature type="compositionally biased region" description="Polar residues" evidence="1">
    <location>
        <begin position="1"/>
        <end position="14"/>
    </location>
</feature>
<gene>
    <name evidence="2" type="ORF">CTAM01_03198</name>
</gene>
<accession>A0ABQ9RLA5</accession>
<name>A0ABQ9RLA5_9PEZI</name>
<evidence type="ECO:0000313" key="3">
    <source>
        <dbReference type="Proteomes" id="UP001227543"/>
    </source>
</evidence>
<keyword evidence="3" id="KW-1185">Reference proteome</keyword>
<sequence>MVIQARTSPRSANYGQGLCRNKQGKAGRPNGTTRGETRTRPPSSTGLVVPSFLGKLGTGVQSRHPCLLIDTQCFCPLQEKCRARQSHVKPSLLSMALPPSRLIDDHVSAPQMDRDLPRRQESAEARGNGRRGFMRLPSRAAGGVFRHGSVMGQ</sequence>
<feature type="region of interest" description="Disordered" evidence="1">
    <location>
        <begin position="113"/>
        <end position="135"/>
    </location>
</feature>
<dbReference type="Proteomes" id="UP001227543">
    <property type="component" value="Unassembled WGS sequence"/>
</dbReference>
<dbReference type="EMBL" id="MLFU01000007">
    <property type="protein sequence ID" value="KAK1506866.1"/>
    <property type="molecule type" value="Genomic_DNA"/>
</dbReference>
<organism evidence="2 3">
    <name type="scientific">Colletotrichum tamarilloi</name>
    <dbReference type="NCBI Taxonomy" id="1209934"/>
    <lineage>
        <taxon>Eukaryota</taxon>
        <taxon>Fungi</taxon>
        <taxon>Dikarya</taxon>
        <taxon>Ascomycota</taxon>
        <taxon>Pezizomycotina</taxon>
        <taxon>Sordariomycetes</taxon>
        <taxon>Hypocreomycetidae</taxon>
        <taxon>Glomerellales</taxon>
        <taxon>Glomerellaceae</taxon>
        <taxon>Colletotrichum</taxon>
        <taxon>Colletotrichum acutatum species complex</taxon>
    </lineage>
</organism>
<dbReference type="RefSeq" id="XP_060386234.1">
    <property type="nucleotide sequence ID" value="XM_060519235.1"/>
</dbReference>
<feature type="compositionally biased region" description="Basic and acidic residues" evidence="1">
    <location>
        <begin position="113"/>
        <end position="124"/>
    </location>
</feature>
<protein>
    <submittedName>
        <fullName evidence="2">Uncharacterized protein</fullName>
    </submittedName>
</protein>
<feature type="region of interest" description="Disordered" evidence="1">
    <location>
        <begin position="1"/>
        <end position="46"/>
    </location>
</feature>
<comment type="caution">
    <text evidence="2">The sequence shown here is derived from an EMBL/GenBank/DDBJ whole genome shotgun (WGS) entry which is preliminary data.</text>
</comment>
<proteinExistence type="predicted"/>